<name>A0ABW0ZWG5_9ACTN</name>
<gene>
    <name evidence="5" type="ORF">ACFPZN_06005</name>
</gene>
<dbReference type="Gene3D" id="3.40.190.10">
    <property type="entry name" value="Periplasmic binding protein-like II"/>
    <property type="match status" value="2"/>
</dbReference>
<dbReference type="Pfam" id="PF00497">
    <property type="entry name" value="SBP_bac_3"/>
    <property type="match status" value="1"/>
</dbReference>
<comment type="caution">
    <text evidence="5">The sequence shown here is derived from an EMBL/GenBank/DDBJ whole genome shotgun (WGS) entry which is preliminary data.</text>
</comment>
<dbReference type="SMART" id="SM00062">
    <property type="entry name" value="PBPb"/>
    <property type="match status" value="1"/>
</dbReference>
<dbReference type="InterPro" id="IPR001638">
    <property type="entry name" value="Solute-binding_3/MltF_N"/>
</dbReference>
<dbReference type="SUPFAM" id="SSF53850">
    <property type="entry name" value="Periplasmic binding protein-like II"/>
    <property type="match status" value="1"/>
</dbReference>
<keyword evidence="3" id="KW-0732">Signal</keyword>
<sequence length="244" mass="27114">MTIAFKDDQPGLSHSTSGGKWAGFEYDLGEYLATQFKITKVPLGVSSDRRDTVLRNGEADLVLATLSYTDALVTKIEMAGPYMITSQGILVRSDNDEIHTVKDLKGKTVCAATGSTSLTEIKKPAYGIAYREEPEYSSCVRALRKGDIAAVSTDESILYGFQQRHPAEVKVVRGARLGELSRYMIGLPPGHKDDCARVAKVLRDFIKSERWRDQIRSHLHAMTKAETDFENRAKPAPETVRCWT</sequence>
<evidence type="ECO:0000313" key="6">
    <source>
        <dbReference type="Proteomes" id="UP001596074"/>
    </source>
</evidence>
<protein>
    <submittedName>
        <fullName evidence="5">Transporter substrate-binding domain-containing protein</fullName>
    </submittedName>
</protein>
<dbReference type="Proteomes" id="UP001596074">
    <property type="component" value="Unassembled WGS sequence"/>
</dbReference>
<proteinExistence type="inferred from homology"/>
<keyword evidence="2" id="KW-0813">Transport</keyword>
<accession>A0ABW0ZWG5</accession>
<evidence type="ECO:0000256" key="3">
    <source>
        <dbReference type="ARBA" id="ARBA00022729"/>
    </source>
</evidence>
<dbReference type="InterPro" id="IPR051455">
    <property type="entry name" value="Bact_solute-bind_prot3"/>
</dbReference>
<reference evidence="6" key="1">
    <citation type="journal article" date="2019" name="Int. J. Syst. Evol. Microbiol.">
        <title>The Global Catalogue of Microorganisms (GCM) 10K type strain sequencing project: providing services to taxonomists for standard genome sequencing and annotation.</title>
        <authorList>
            <consortium name="The Broad Institute Genomics Platform"/>
            <consortium name="The Broad Institute Genome Sequencing Center for Infectious Disease"/>
            <person name="Wu L."/>
            <person name="Ma J."/>
        </authorList>
    </citation>
    <scope>NUCLEOTIDE SEQUENCE [LARGE SCALE GENOMIC DNA]</scope>
    <source>
        <strain evidence="6">KCTC 42087</strain>
    </source>
</reference>
<organism evidence="5 6">
    <name type="scientific">Actinomadura rugatobispora</name>
    <dbReference type="NCBI Taxonomy" id="1994"/>
    <lineage>
        <taxon>Bacteria</taxon>
        <taxon>Bacillati</taxon>
        <taxon>Actinomycetota</taxon>
        <taxon>Actinomycetes</taxon>
        <taxon>Streptosporangiales</taxon>
        <taxon>Thermomonosporaceae</taxon>
        <taxon>Actinomadura</taxon>
    </lineage>
</organism>
<evidence type="ECO:0000256" key="2">
    <source>
        <dbReference type="ARBA" id="ARBA00022448"/>
    </source>
</evidence>
<dbReference type="PANTHER" id="PTHR30085">
    <property type="entry name" value="AMINO ACID ABC TRANSPORTER PERMEASE"/>
    <property type="match status" value="1"/>
</dbReference>
<dbReference type="EMBL" id="JBHSON010000006">
    <property type="protein sequence ID" value="MFC5745160.1"/>
    <property type="molecule type" value="Genomic_DNA"/>
</dbReference>
<comment type="similarity">
    <text evidence="1">Belongs to the bacterial solute-binding protein 3 family.</text>
</comment>
<dbReference type="PANTHER" id="PTHR30085:SF6">
    <property type="entry name" value="ABC TRANSPORTER GLUTAMINE-BINDING PROTEIN GLNH"/>
    <property type="match status" value="1"/>
</dbReference>
<dbReference type="RefSeq" id="WP_378280785.1">
    <property type="nucleotide sequence ID" value="NZ_JBHSON010000006.1"/>
</dbReference>
<keyword evidence="6" id="KW-1185">Reference proteome</keyword>
<evidence type="ECO:0000259" key="4">
    <source>
        <dbReference type="SMART" id="SM00062"/>
    </source>
</evidence>
<evidence type="ECO:0000313" key="5">
    <source>
        <dbReference type="EMBL" id="MFC5745160.1"/>
    </source>
</evidence>
<feature type="domain" description="Solute-binding protein family 3/N-terminal" evidence="4">
    <location>
        <begin position="2"/>
        <end position="215"/>
    </location>
</feature>
<evidence type="ECO:0000256" key="1">
    <source>
        <dbReference type="ARBA" id="ARBA00010333"/>
    </source>
</evidence>